<accession>A0A3D8S659</accession>
<protein>
    <submittedName>
        <fullName evidence="1">Uncharacterized protein</fullName>
    </submittedName>
</protein>
<gene>
    <name evidence="1" type="ORF">DSM5745_05108</name>
</gene>
<reference evidence="1 2" key="1">
    <citation type="journal article" date="2018" name="IMA Fungus">
        <title>IMA Genome-F 9: Draft genome sequence of Annulohypoxylon stygium, Aspergillus mulundensis, Berkeleyomyces basicola (syn. Thielaviopsis basicola), Ceratocystis smalleyi, two Cercospora beticola strains, Coleophoma cylindrospora, Fusarium fracticaudum, Phialophora cf. hyalina, and Morchella septimelata.</title>
        <authorList>
            <person name="Wingfield B.D."/>
            <person name="Bills G.F."/>
            <person name="Dong Y."/>
            <person name="Huang W."/>
            <person name="Nel W.J."/>
            <person name="Swalarsk-Parry B.S."/>
            <person name="Vaghefi N."/>
            <person name="Wilken P.M."/>
            <person name="An Z."/>
            <person name="de Beer Z.W."/>
            <person name="De Vos L."/>
            <person name="Chen L."/>
            <person name="Duong T.A."/>
            <person name="Gao Y."/>
            <person name="Hammerbacher A."/>
            <person name="Kikkert J.R."/>
            <person name="Li Y."/>
            <person name="Li H."/>
            <person name="Li K."/>
            <person name="Li Q."/>
            <person name="Liu X."/>
            <person name="Ma X."/>
            <person name="Naidoo K."/>
            <person name="Pethybridge S.J."/>
            <person name="Sun J."/>
            <person name="Steenkamp E.T."/>
            <person name="van der Nest M.A."/>
            <person name="van Wyk S."/>
            <person name="Wingfield M.J."/>
            <person name="Xiong C."/>
            <person name="Yue Q."/>
            <person name="Zhang X."/>
        </authorList>
    </citation>
    <scope>NUCLEOTIDE SEQUENCE [LARGE SCALE GENOMIC DNA]</scope>
    <source>
        <strain evidence="1 2">DSM 5745</strain>
    </source>
</reference>
<dbReference type="Proteomes" id="UP000256690">
    <property type="component" value="Unassembled WGS sequence"/>
</dbReference>
<evidence type="ECO:0000313" key="2">
    <source>
        <dbReference type="Proteomes" id="UP000256690"/>
    </source>
</evidence>
<dbReference type="EMBL" id="PVWQ01000005">
    <property type="protein sequence ID" value="RDW81551.1"/>
    <property type="molecule type" value="Genomic_DNA"/>
</dbReference>
<dbReference type="GeneID" id="38115478"/>
<dbReference type="RefSeq" id="XP_026604604.1">
    <property type="nucleotide sequence ID" value="XM_026747124.1"/>
</dbReference>
<evidence type="ECO:0000313" key="1">
    <source>
        <dbReference type="EMBL" id="RDW81551.1"/>
    </source>
</evidence>
<sequence>MISLILRYFLSQTTDASSSSSSSRDDPPKADFWLTHYTNTGIPNPPKPVQINDKGQNSYKIWAMKPDERPEDVVIGITHPIAESDFVNVVKSPDP</sequence>
<keyword evidence="2" id="KW-1185">Reference proteome</keyword>
<dbReference type="AlphaFoldDB" id="A0A3D8S659"/>
<comment type="caution">
    <text evidence="1">The sequence shown here is derived from an EMBL/GenBank/DDBJ whole genome shotgun (WGS) entry which is preliminary data.</text>
</comment>
<name>A0A3D8S659_9EURO</name>
<proteinExistence type="predicted"/>
<organism evidence="1 2">
    <name type="scientific">Aspergillus mulundensis</name>
    <dbReference type="NCBI Taxonomy" id="1810919"/>
    <lineage>
        <taxon>Eukaryota</taxon>
        <taxon>Fungi</taxon>
        <taxon>Dikarya</taxon>
        <taxon>Ascomycota</taxon>
        <taxon>Pezizomycotina</taxon>
        <taxon>Eurotiomycetes</taxon>
        <taxon>Eurotiomycetidae</taxon>
        <taxon>Eurotiales</taxon>
        <taxon>Aspergillaceae</taxon>
        <taxon>Aspergillus</taxon>
        <taxon>Aspergillus subgen. Nidulantes</taxon>
    </lineage>
</organism>